<evidence type="ECO:0000313" key="15">
    <source>
        <dbReference type="EMBL" id="KAF2880907.1"/>
    </source>
</evidence>
<dbReference type="GO" id="GO:0000272">
    <property type="term" value="P:polysaccharide catabolic process"/>
    <property type="evidence" value="ECO:0007669"/>
    <property type="project" value="UniProtKB-KW"/>
</dbReference>
<sequence>MRYQLAALVLLATFGLALSVHDRVVCYYGSWAVYRKGNGHFEIEDIDPTLCTHLIYTFVGLNHDASIKIIDSWQDIDLEGYKRFNALKLRNPKLKTLIAIGGWNEGSEVYSQVVSNAHTRTAFVNNALNFVKTHGFDGFDLDWEYPGQRGGSPSDKHNFGLLLKEFKQVFKPHGLLVTAAVGASANAIRLSYDVPILSENLDFINVMTYDLHGVWDKVTGQNAPLYAAPHETTPAQQELNVVACINAWIENGAEPEKLVLGVGVYGRSFTLDNAENNGINAPANQPGRPGPYTNEPGMIGYNEICELQMGEPWTVVWNDPQKVPYAHQGNQWVGYDNPLSVALKVNYAKEKRLGGVMIWSVETDDFRGICGNKYPILSTINANL</sequence>
<dbReference type="InterPro" id="IPR050314">
    <property type="entry name" value="Glycosyl_Hydrlase_18"/>
</dbReference>
<dbReference type="Pfam" id="PF00704">
    <property type="entry name" value="Glyco_hydro_18"/>
    <property type="match status" value="1"/>
</dbReference>
<comment type="catalytic activity">
    <reaction evidence="1">
        <text>Random endo-hydrolysis of N-acetyl-beta-D-glucosaminide (1-&gt;4)-beta-linkages in chitin and chitodextrins.</text>
        <dbReference type="EC" id="3.2.1.14"/>
    </reaction>
</comment>
<dbReference type="EMBL" id="VTPC01090888">
    <property type="protein sequence ID" value="KAF2880907.1"/>
    <property type="molecule type" value="Genomic_DNA"/>
</dbReference>
<keyword evidence="10 12" id="KW-0326">Glycosidase</keyword>
<evidence type="ECO:0000256" key="6">
    <source>
        <dbReference type="ARBA" id="ARBA00022801"/>
    </source>
</evidence>
<dbReference type="InterPro" id="IPR001223">
    <property type="entry name" value="Glyco_hydro18_cat"/>
</dbReference>
<name>A0A8K0C8V9_IGNLU</name>
<dbReference type="Gene3D" id="3.10.50.10">
    <property type="match status" value="1"/>
</dbReference>
<dbReference type="InterPro" id="IPR011583">
    <property type="entry name" value="Chitinase_II/V-like_cat"/>
</dbReference>
<reference evidence="15" key="1">
    <citation type="submission" date="2019-08" db="EMBL/GenBank/DDBJ databases">
        <title>The genome of the North American firefly Photinus pyralis.</title>
        <authorList>
            <consortium name="Photinus pyralis genome working group"/>
            <person name="Fallon T.R."/>
            <person name="Sander Lower S.E."/>
            <person name="Weng J.-K."/>
        </authorList>
    </citation>
    <scope>NUCLEOTIDE SEQUENCE</scope>
    <source>
        <strain evidence="15">TRF0915ILg1</strain>
        <tissue evidence="15">Whole body</tissue>
    </source>
</reference>
<dbReference type="SUPFAM" id="SSF54556">
    <property type="entry name" value="Chitinase insertion domain"/>
    <property type="match status" value="1"/>
</dbReference>
<protein>
    <recommendedName>
        <fullName evidence="3">chitinase</fullName>
        <ecNumber evidence="3">3.2.1.14</ecNumber>
    </recommendedName>
</protein>
<dbReference type="GO" id="GO:0008061">
    <property type="term" value="F:chitin binding"/>
    <property type="evidence" value="ECO:0007669"/>
    <property type="project" value="UniProtKB-KW"/>
</dbReference>
<dbReference type="SMART" id="SM00636">
    <property type="entry name" value="Glyco_18"/>
    <property type="match status" value="1"/>
</dbReference>
<evidence type="ECO:0000256" key="12">
    <source>
        <dbReference type="RuleBase" id="RU000489"/>
    </source>
</evidence>
<evidence type="ECO:0000256" key="5">
    <source>
        <dbReference type="ARBA" id="ARBA00022729"/>
    </source>
</evidence>
<dbReference type="PROSITE" id="PS01095">
    <property type="entry name" value="GH18_1"/>
    <property type="match status" value="1"/>
</dbReference>
<dbReference type="GO" id="GO:0005576">
    <property type="term" value="C:extracellular region"/>
    <property type="evidence" value="ECO:0007669"/>
    <property type="project" value="TreeGrafter"/>
</dbReference>
<dbReference type="InterPro" id="IPR001579">
    <property type="entry name" value="Glyco_hydro_18_chit_AS"/>
</dbReference>
<keyword evidence="9" id="KW-0119">Carbohydrate metabolism</keyword>
<evidence type="ECO:0000256" key="7">
    <source>
        <dbReference type="ARBA" id="ARBA00023024"/>
    </source>
</evidence>
<keyword evidence="6 12" id="KW-0378">Hydrolase</keyword>
<evidence type="ECO:0000256" key="2">
    <source>
        <dbReference type="ARBA" id="ARBA00009121"/>
    </source>
</evidence>
<dbReference type="OrthoDB" id="73875at2759"/>
<dbReference type="AlphaFoldDB" id="A0A8K0C8V9"/>
<keyword evidence="5 13" id="KW-0732">Signal</keyword>
<organism evidence="15 16">
    <name type="scientific">Ignelater luminosus</name>
    <name type="common">Cucubano</name>
    <name type="synonym">Pyrophorus luminosus</name>
    <dbReference type="NCBI Taxonomy" id="2038154"/>
    <lineage>
        <taxon>Eukaryota</taxon>
        <taxon>Metazoa</taxon>
        <taxon>Ecdysozoa</taxon>
        <taxon>Arthropoda</taxon>
        <taxon>Hexapoda</taxon>
        <taxon>Insecta</taxon>
        <taxon>Pterygota</taxon>
        <taxon>Neoptera</taxon>
        <taxon>Endopterygota</taxon>
        <taxon>Coleoptera</taxon>
        <taxon>Polyphaga</taxon>
        <taxon>Elateriformia</taxon>
        <taxon>Elateroidea</taxon>
        <taxon>Elateridae</taxon>
        <taxon>Agrypninae</taxon>
        <taxon>Pyrophorini</taxon>
        <taxon>Ignelater</taxon>
    </lineage>
</organism>
<dbReference type="InterPro" id="IPR017853">
    <property type="entry name" value="GH"/>
</dbReference>
<dbReference type="CDD" id="cd02872">
    <property type="entry name" value="GH18_chitolectin_chitotriosidase"/>
    <property type="match status" value="1"/>
</dbReference>
<feature type="domain" description="GH18" evidence="14">
    <location>
        <begin position="22"/>
        <end position="384"/>
    </location>
</feature>
<dbReference type="PROSITE" id="PS51910">
    <property type="entry name" value="GH18_2"/>
    <property type="match status" value="1"/>
</dbReference>
<keyword evidence="7" id="KW-0146">Chitin degradation</keyword>
<dbReference type="FunFam" id="3.10.50.10:FF:000004">
    <property type="entry name" value="Chitinase 5"/>
    <property type="match status" value="1"/>
</dbReference>
<accession>A0A8K0C8V9</accession>
<dbReference type="EC" id="3.2.1.14" evidence="3"/>
<evidence type="ECO:0000256" key="11">
    <source>
        <dbReference type="ARBA" id="ARBA00023326"/>
    </source>
</evidence>
<feature type="chain" id="PRO_5035460945" description="chitinase" evidence="13">
    <location>
        <begin position="20"/>
        <end position="384"/>
    </location>
</feature>
<dbReference type="GO" id="GO:0008843">
    <property type="term" value="F:endochitinase activity"/>
    <property type="evidence" value="ECO:0007669"/>
    <property type="project" value="UniProtKB-EC"/>
</dbReference>
<evidence type="ECO:0000256" key="10">
    <source>
        <dbReference type="ARBA" id="ARBA00023295"/>
    </source>
</evidence>
<evidence type="ECO:0000256" key="1">
    <source>
        <dbReference type="ARBA" id="ARBA00000822"/>
    </source>
</evidence>
<dbReference type="InterPro" id="IPR029070">
    <property type="entry name" value="Chitinase_insertion_sf"/>
</dbReference>
<keyword evidence="4" id="KW-0147">Chitin-binding</keyword>
<comment type="similarity">
    <text evidence="2">Belongs to the glycosyl hydrolase 18 family. Chitinase class II subfamily.</text>
</comment>
<dbReference type="SUPFAM" id="SSF51445">
    <property type="entry name" value="(Trans)glycosidases"/>
    <property type="match status" value="1"/>
</dbReference>
<keyword evidence="11" id="KW-0624">Polysaccharide degradation</keyword>
<evidence type="ECO:0000256" key="8">
    <source>
        <dbReference type="ARBA" id="ARBA00023157"/>
    </source>
</evidence>
<feature type="signal peptide" evidence="13">
    <location>
        <begin position="1"/>
        <end position="19"/>
    </location>
</feature>
<dbReference type="Gene3D" id="3.20.20.80">
    <property type="entry name" value="Glycosidases"/>
    <property type="match status" value="1"/>
</dbReference>
<evidence type="ECO:0000313" key="16">
    <source>
        <dbReference type="Proteomes" id="UP000801492"/>
    </source>
</evidence>
<evidence type="ECO:0000256" key="4">
    <source>
        <dbReference type="ARBA" id="ARBA00022669"/>
    </source>
</evidence>
<evidence type="ECO:0000256" key="9">
    <source>
        <dbReference type="ARBA" id="ARBA00023277"/>
    </source>
</evidence>
<dbReference type="FunFam" id="3.20.20.80:FF:000097">
    <property type="entry name" value="Probable chitinase 2"/>
    <property type="match status" value="1"/>
</dbReference>
<keyword evidence="16" id="KW-1185">Reference proteome</keyword>
<comment type="caution">
    <text evidence="15">The sequence shown here is derived from an EMBL/GenBank/DDBJ whole genome shotgun (WGS) entry which is preliminary data.</text>
</comment>
<evidence type="ECO:0000259" key="14">
    <source>
        <dbReference type="PROSITE" id="PS51910"/>
    </source>
</evidence>
<gene>
    <name evidence="15" type="ORF">ILUMI_25265</name>
</gene>
<dbReference type="GO" id="GO:0006032">
    <property type="term" value="P:chitin catabolic process"/>
    <property type="evidence" value="ECO:0007669"/>
    <property type="project" value="UniProtKB-KW"/>
</dbReference>
<dbReference type="PANTHER" id="PTHR11177:SF360">
    <property type="entry name" value="CHITINASE 4-RELATED"/>
    <property type="match status" value="1"/>
</dbReference>
<dbReference type="PANTHER" id="PTHR11177">
    <property type="entry name" value="CHITINASE"/>
    <property type="match status" value="1"/>
</dbReference>
<dbReference type="Proteomes" id="UP000801492">
    <property type="component" value="Unassembled WGS sequence"/>
</dbReference>
<proteinExistence type="inferred from homology"/>
<evidence type="ECO:0000256" key="13">
    <source>
        <dbReference type="SAM" id="SignalP"/>
    </source>
</evidence>
<keyword evidence="8" id="KW-1015">Disulfide bond</keyword>
<evidence type="ECO:0000256" key="3">
    <source>
        <dbReference type="ARBA" id="ARBA00012729"/>
    </source>
</evidence>